<feature type="domain" description="PPPDE" evidence="11">
    <location>
        <begin position="219"/>
        <end position="360"/>
    </location>
</feature>
<feature type="repeat" description="ANK" evidence="6">
    <location>
        <begin position="903"/>
        <end position="935"/>
    </location>
</feature>
<feature type="repeat" description="ANK" evidence="6">
    <location>
        <begin position="2144"/>
        <end position="2176"/>
    </location>
</feature>
<dbReference type="GO" id="GO:0008233">
    <property type="term" value="F:peptidase activity"/>
    <property type="evidence" value="ECO:0007669"/>
    <property type="project" value="UniProtKB-KW"/>
</dbReference>
<feature type="compositionally biased region" description="Basic and acidic residues" evidence="8">
    <location>
        <begin position="1311"/>
        <end position="1320"/>
    </location>
</feature>
<dbReference type="Pfam" id="PF05903">
    <property type="entry name" value="Peptidase_C97"/>
    <property type="match status" value="1"/>
</dbReference>
<dbReference type="InterPro" id="IPR013083">
    <property type="entry name" value="Znf_RING/FYVE/PHD"/>
</dbReference>
<feature type="region of interest" description="Disordered" evidence="8">
    <location>
        <begin position="2464"/>
        <end position="2487"/>
    </location>
</feature>
<dbReference type="Gene3D" id="1.20.58.2190">
    <property type="match status" value="1"/>
</dbReference>
<dbReference type="Pfam" id="PF00023">
    <property type="entry name" value="Ank"/>
    <property type="match status" value="2"/>
</dbReference>
<dbReference type="GO" id="GO:0006508">
    <property type="term" value="P:proteolysis"/>
    <property type="evidence" value="ECO:0007669"/>
    <property type="project" value="UniProtKB-KW"/>
</dbReference>
<dbReference type="GO" id="GO:0008168">
    <property type="term" value="F:methyltransferase activity"/>
    <property type="evidence" value="ECO:0007669"/>
    <property type="project" value="InterPro"/>
</dbReference>
<dbReference type="GO" id="GO:0003676">
    <property type="term" value="F:nucleic acid binding"/>
    <property type="evidence" value="ECO:0007669"/>
    <property type="project" value="InterPro"/>
</dbReference>
<name>A0A1Q9EBL0_SYMMI</name>
<dbReference type="Gene3D" id="1.10.8.10">
    <property type="entry name" value="DNA helicase RuvA subunit, C-terminal domain"/>
    <property type="match status" value="1"/>
</dbReference>
<dbReference type="PROSITE" id="PS50297">
    <property type="entry name" value="ANK_REP_REGION"/>
    <property type="match status" value="16"/>
</dbReference>
<comment type="caution">
    <text evidence="12">The sequence shown here is derived from an EMBL/GenBank/DDBJ whole genome shotgun (WGS) entry which is preliminary data.</text>
</comment>
<dbReference type="InterPro" id="IPR002110">
    <property type="entry name" value="Ankyrin_rpt"/>
</dbReference>
<evidence type="ECO:0000256" key="8">
    <source>
        <dbReference type="SAM" id="MobiDB-lite"/>
    </source>
</evidence>
<comment type="similarity">
    <text evidence="1">Belongs to the DeSI family.</text>
</comment>
<feature type="compositionally biased region" description="Acidic residues" evidence="8">
    <location>
        <begin position="1340"/>
        <end position="1349"/>
    </location>
</feature>
<dbReference type="Proteomes" id="UP000186817">
    <property type="component" value="Unassembled WGS sequence"/>
</dbReference>
<dbReference type="GO" id="GO:0004842">
    <property type="term" value="F:ubiquitin-protein transferase activity"/>
    <property type="evidence" value="ECO:0007669"/>
    <property type="project" value="InterPro"/>
</dbReference>
<evidence type="ECO:0000259" key="9">
    <source>
        <dbReference type="PROSITE" id="PS50030"/>
    </source>
</evidence>
<dbReference type="InterPro" id="IPR008580">
    <property type="entry name" value="PPPDE_dom"/>
</dbReference>
<evidence type="ECO:0000259" key="10">
    <source>
        <dbReference type="PROSITE" id="PS51698"/>
    </source>
</evidence>
<sequence length="3084" mass="336843">MEACCAAQVGHVQLINELVADRQDCRNSDEGEMLSWPLQPVTCEDSLPPVHGQSGRRRQRLPQDSGDKFPFLPSVGTWLLPLPRKFVTDASQPTPAKRDMQIVLPKTEGKVLPLLEIMPVKAEIWTGYYTSTWTTCEIRLHHDRIDILDCTGPEAATELMKLWLSELPKTAVQVDGRTIALAALAQVRCKGASEASLLAVAIRSAAERLVSKIHERKWSFVCLNVYDLFNWQMSIFNNVTWLLGAGGAYHAAVEVYGVEYAFGGTECGIDGSGITTCTPKSCRKHSFSESLCLGVTTMSAEEVEQLMVELAPEWLTQDYEVLGPNCITFCRHMCSRLGVADVPDWVDAMARSIKERNVIFDPSTGSANYKGGSCPQQHSCKLQSQGFLAGFVEVVVCSSCECEIEPGLQHWHCSECDESADLTPTGMIALDPMCGVGTYLFALQWVLARDGVSAELLGVDAERESLAHARSNASRQGCRTLAPEFLAGGANRAFVAMARVWDFSASFEPKTVATAMARIWKLDGWKFATVHDANNRPVDHCPISLEPMEDPVLVCDGHIYDRNSITQWIAEGNKLSPCVGEDLAHTKLLRIQPFRVAVERFLRQRGSASTSAEQAAVFNQVEGTDHMQTHAAVAAMVQKKLQQRVERANSKGKEKSCDRALPAGRFALDALESSVHENEERLAQMQERVDEGRREMEKLRGSLQEAALLLLQRSLLRQHLQPRREKAATKLQRFFRQQLKLRTWRIRAEKLASHFARALAAGNEELVARFQSKGDVDYKLVLRYLKEGEVNRQLHTGINPLYTAAKAGHTISVRLLLKAGADKEVMAAAGSEESKMHTVKTTPLYSAASCGHIGVVRLLCEGRCNINAGPALTPLFHAAESGHMDVVRVLCAARAAVNLTTDTGLVPLHAAAKNGDLEMVLHLFRSRAQPDIATRKPATICASHGKGELEARITPLFLAAGNGFATVVQALCAQRADAGQALPDSGRTPLYIAARSGHADVVKVLVEEGVSVNIRLNKTGWLTPLLAASTYGHMACVQILCEARADVDVSDRELDSTAVHIASSQGHADVVKLLCKMGANLNKSPASGATAVYMAALNGHTEVVRTLCTAKAAPDTETSSKFGNKTPLFVAAKSGYLEIAKILCIARCDVHRSSSTGATPLHVAAMHGHVEMMERLLKSRADLTRGTSIGATPLHLASLSNKPEAVRFLCQARADKHASAARTGSTPLMMAVLCGHSDVVDVLCEEDPKRQAKMLKQTALLLHVAARNGHEGIVWRLCKCGANVNEMVTQEALDQLHEATQPPCEDELEADMSREGMREDEWAEDNGEEVKRKPELREPEADEDVPAEVEVEREHPEVSLHVGATPMFMAALLGHFEAVKVLYEAGAQVDKTGAKDGATPFIVAAQQGHLEVAKYLLDLHADVNRRLTDMGATAIYLAAESGQSEIAQFLCKYRADLNQPTSDVPQPPLLAAALHNHYDIVATLCAARANLDQVREDATQDTTLTMASEYGFVQTCRSLLEARANANKATGSGAAPLLLASEHGHESLVKLLCAARADPNQCLTTSRGIAPLPVAVRRGFLPIVEHLLQSQADPNMKCFPAHLSAIMLATESANACLGHTLATMPDTHLHSDVGTPVLFVALLHHRIEVVSMLLRHQADANRCADDFSTPLLCAVSTGLTQSVRILCEAGADINFSRAPQVTALQSAAGEGQAEIVEYLCQKRADVNLDAHDGTFPLLAAVATDDIDNSPTVVELLLVKAEIDKSTKDGKTPLIAAAEHNQVETARLLLGSRCNINAAKQNGTTALLMAAEVAPQSSNLDIAQLLLEHRSSIDRANFDFGATALHIAASGGHAPLVQLLLQHRAQVDKPSTKGHRPLHFACWWNHPEIVRMLLDARADKHARVDNKPGNNAFLMAVLQDNPAVMKILCEDQISEHQDIELCSALLHVTARNGQSKVADCLFELRCDLNRLVQDVDKADLTLAAQSAQCVHPCNSATANVEEPEDKDFDGADADDFEEDMLRGWADVDAGYAAMYAVEVDLQVGATPLYLAAFYGHDDLVYSLLCNRADPEISCRHQTPLMAAAQEGNSEVVRVLCESQASQAHFDLDRTDQQGRTALFIAAEEARTDVIYELCRARADVNKGIEGLSPLHMAVSGNCTEMVCMLCASGADIEGVRASLQQMIRERASEEHGDNDRRRLGGVNVQHVSSRMLPVGSNAVDLILVDPPWGQRHSRHTYVRQHLYAWACEWARVLRPGGYSPQELADCTHTGLKDVQQAGTSSRKVVGRYIARFRVRNRLGCSVRLLTPQPHGSGMNGMQQLEVAHGAEHLIEGAGEDGHVIAVRFQFQGQEYDKAFKVPSDAVLLLRSFEKGEIAFRVQTATGSSPAEEAAVDSVQLWQAVVSDEDAATASPPPVTGEVVEVIPGNLSVAEVSEDPLCYATGSGTWVDADPQSCDREEELDMLFEEESAKRGHASDSEGPQEADSEACVEADPTWTLEQRDLYAELLDLQFSTVRARKALDAGCADLEDAVEWLEKHQHDDDIDISPAMLKAREDEEVALAVLRVLTIPALHRLSCLQALHRILRNILADPESRRVRQIRIQNPRFKERIGRFAQAVSLLRKIGFQQGDFWTSAFDREPCLEWRLPVGSANPMSQRMERAFSLIDEVLRAPESWIPSVCAAMPEVKSSFGEALDVPTSPTSSEITSTARELLAEVHARRARDPRGFQEAMRAAGRQPNPSVYSLQSRATDANWRPLSERFPGKREFNLQDLENMRVEEAIGNMPLYAKEYEASLGQASSYGQLVSRSYDPNYLSRRALDETNIFRGSERMPPLKWCQGIADIAAEHARQMARGEMPFSHDGFSDRVSRYPIPHLSAAENLAYNSGVADTAGVAVQGWIKSPGHRKNLLGAFDLCGIGVAQSSSGQFFFTQLFARSAGVALVVTICTKHFENQVLQYMQKEGRLILEDDTPFDNKGWTQCKVYTLRKPPAVQLNQKGGAMEATSTSSGYLASTVLVVVILAAAHDGRCLAAVSGADSCRDTQAYGQLHLADSSWQWQLQALLPSSPAFGCISGRVHLGRVGLHSVRR</sequence>
<dbReference type="Gene3D" id="3.30.40.10">
    <property type="entry name" value="Zinc/RING finger domain, C3HC4 (zinc finger)"/>
    <property type="match status" value="1"/>
</dbReference>
<feature type="region of interest" description="Disordered" evidence="8">
    <location>
        <begin position="1311"/>
        <end position="1349"/>
    </location>
</feature>
<accession>A0A1Q9EBL0</accession>
<dbReference type="PANTHER" id="PTHR24198">
    <property type="entry name" value="ANKYRIN REPEAT AND PROTEIN KINASE DOMAIN-CONTAINING PROTEIN"/>
    <property type="match status" value="1"/>
</dbReference>
<dbReference type="InterPro" id="IPR036339">
    <property type="entry name" value="PUB-like_dom_sf"/>
</dbReference>
<dbReference type="InterPro" id="IPR036770">
    <property type="entry name" value="Ankyrin_rpt-contain_sf"/>
</dbReference>
<evidence type="ECO:0000256" key="4">
    <source>
        <dbReference type="ARBA" id="ARBA00022801"/>
    </source>
</evidence>
<feature type="repeat" description="ANK" evidence="6">
    <location>
        <begin position="2042"/>
        <end position="2074"/>
    </location>
</feature>
<evidence type="ECO:0000256" key="3">
    <source>
        <dbReference type="ARBA" id="ARBA00022737"/>
    </source>
</evidence>
<dbReference type="InterPro" id="IPR015940">
    <property type="entry name" value="UBA"/>
</dbReference>
<evidence type="ECO:0000313" key="13">
    <source>
        <dbReference type="Proteomes" id="UP000186817"/>
    </source>
</evidence>
<evidence type="ECO:0000313" key="12">
    <source>
        <dbReference type="EMBL" id="OLQ04816.1"/>
    </source>
</evidence>
<dbReference type="InterPro" id="IPR003613">
    <property type="entry name" value="Ubox_domain"/>
</dbReference>
<dbReference type="SMART" id="SM00504">
    <property type="entry name" value="Ubox"/>
    <property type="match status" value="1"/>
</dbReference>
<feature type="repeat" description="ANK" evidence="6">
    <location>
        <begin position="1430"/>
        <end position="1462"/>
    </location>
</feature>
<feature type="repeat" description="ANK" evidence="6">
    <location>
        <begin position="985"/>
        <end position="1017"/>
    </location>
</feature>
<feature type="repeat" description="ANK" evidence="6">
    <location>
        <begin position="1839"/>
        <end position="1871"/>
    </location>
</feature>
<dbReference type="InterPro" id="IPR029063">
    <property type="entry name" value="SAM-dependent_MTases_sf"/>
</dbReference>
<keyword evidence="5 6" id="KW-0040">ANK repeat</keyword>
<dbReference type="SUPFAM" id="SSF48403">
    <property type="entry name" value="Ankyrin repeat"/>
    <property type="match status" value="5"/>
</dbReference>
<feature type="repeat" description="ANK" evidence="6">
    <location>
        <begin position="1087"/>
        <end position="1119"/>
    </location>
</feature>
<dbReference type="GO" id="GO:0016567">
    <property type="term" value="P:protein ubiquitination"/>
    <property type="evidence" value="ECO:0007669"/>
    <property type="project" value="InterPro"/>
</dbReference>
<dbReference type="EMBL" id="LSRX01000200">
    <property type="protein sequence ID" value="OLQ04816.1"/>
    <property type="molecule type" value="Genomic_DNA"/>
</dbReference>
<feature type="repeat" description="ANK" evidence="6">
    <location>
        <begin position="1532"/>
        <end position="1560"/>
    </location>
</feature>
<dbReference type="InterPro" id="IPR002052">
    <property type="entry name" value="DNA_methylase_N6_adenine_CS"/>
</dbReference>
<reference evidence="12 13" key="1">
    <citation type="submission" date="2016-02" db="EMBL/GenBank/DDBJ databases">
        <title>Genome analysis of coral dinoflagellate symbionts highlights evolutionary adaptations to a symbiotic lifestyle.</title>
        <authorList>
            <person name="Aranda M."/>
            <person name="Li Y."/>
            <person name="Liew Y.J."/>
            <person name="Baumgarten S."/>
            <person name="Simakov O."/>
            <person name="Wilson M."/>
            <person name="Piel J."/>
            <person name="Ashoor H."/>
            <person name="Bougouffa S."/>
            <person name="Bajic V.B."/>
            <person name="Ryu T."/>
            <person name="Ravasi T."/>
            <person name="Bayer T."/>
            <person name="Micklem G."/>
            <person name="Kim H."/>
            <person name="Bhak J."/>
            <person name="Lajeunesse T.C."/>
            <person name="Voolstra C.R."/>
        </authorList>
    </citation>
    <scope>NUCLEOTIDE SEQUENCE [LARGE SCALE GENOMIC DNA]</scope>
    <source>
        <strain evidence="12 13">CCMP2467</strain>
    </source>
</reference>
<dbReference type="PROSITE" id="PS50088">
    <property type="entry name" value="ANK_REPEAT"/>
    <property type="match status" value="20"/>
</dbReference>
<evidence type="ECO:0000259" key="11">
    <source>
        <dbReference type="PROSITE" id="PS51858"/>
    </source>
</evidence>
<dbReference type="GO" id="GO:0032259">
    <property type="term" value="P:methylation"/>
    <property type="evidence" value="ECO:0007669"/>
    <property type="project" value="InterPro"/>
</dbReference>
<dbReference type="CDD" id="cd09212">
    <property type="entry name" value="PUB"/>
    <property type="match status" value="1"/>
</dbReference>
<evidence type="ECO:0000256" key="1">
    <source>
        <dbReference type="ARBA" id="ARBA00008140"/>
    </source>
</evidence>
<dbReference type="PANTHER" id="PTHR24198:SF165">
    <property type="entry name" value="ANKYRIN REPEAT-CONTAINING PROTEIN-RELATED"/>
    <property type="match status" value="1"/>
</dbReference>
<dbReference type="PROSITE" id="PS51698">
    <property type="entry name" value="U_BOX"/>
    <property type="match status" value="1"/>
</dbReference>
<feature type="repeat" description="ANK" evidence="6">
    <location>
        <begin position="1768"/>
        <end position="1800"/>
    </location>
</feature>
<keyword evidence="13" id="KW-1185">Reference proteome</keyword>
<dbReference type="SUPFAM" id="SSF55797">
    <property type="entry name" value="PR-1-like"/>
    <property type="match status" value="1"/>
</dbReference>
<dbReference type="Pfam" id="PF00188">
    <property type="entry name" value="CAP"/>
    <property type="match status" value="1"/>
</dbReference>
<feature type="repeat" description="ANK" evidence="6">
    <location>
        <begin position="1396"/>
        <end position="1428"/>
    </location>
</feature>
<dbReference type="SMART" id="SM01179">
    <property type="entry name" value="DUF862"/>
    <property type="match status" value="1"/>
</dbReference>
<dbReference type="Pfam" id="PF04564">
    <property type="entry name" value="U-box"/>
    <property type="match status" value="1"/>
</dbReference>
<feature type="coiled-coil region" evidence="7">
    <location>
        <begin position="668"/>
        <end position="702"/>
    </location>
</feature>
<dbReference type="SUPFAM" id="SSF143503">
    <property type="entry name" value="PUG domain-like"/>
    <property type="match status" value="1"/>
</dbReference>
<evidence type="ECO:0000256" key="6">
    <source>
        <dbReference type="PROSITE-ProRule" id="PRU00023"/>
    </source>
</evidence>
<feature type="repeat" description="ANK" evidence="6">
    <location>
        <begin position="1156"/>
        <end position="1188"/>
    </location>
</feature>
<dbReference type="InterPro" id="IPR035940">
    <property type="entry name" value="CAP_sf"/>
</dbReference>
<feature type="domain" description="UBA" evidence="9">
    <location>
        <begin position="2494"/>
        <end position="2535"/>
    </location>
</feature>
<dbReference type="InterPro" id="IPR018997">
    <property type="entry name" value="PUB_domain"/>
</dbReference>
<keyword evidence="4" id="KW-0378">Hydrolase</keyword>
<feature type="repeat" description="ANK" evidence="6">
    <location>
        <begin position="1567"/>
        <end position="1599"/>
    </location>
</feature>
<dbReference type="SMART" id="SM00248">
    <property type="entry name" value="ANK"/>
    <property type="match status" value="34"/>
</dbReference>
<feature type="repeat" description="ANK" evidence="6">
    <location>
        <begin position="1362"/>
        <end position="1394"/>
    </location>
</feature>
<feature type="compositionally biased region" description="Acidic residues" evidence="8">
    <location>
        <begin position="2477"/>
        <end position="2487"/>
    </location>
</feature>
<protein>
    <submittedName>
        <fullName evidence="12">Ankyrin-1</fullName>
    </submittedName>
</protein>
<dbReference type="InterPro" id="IPR014044">
    <property type="entry name" value="CAP_dom"/>
</dbReference>
<dbReference type="PRINTS" id="PR01415">
    <property type="entry name" value="ANKYRIN"/>
</dbReference>
<dbReference type="SUPFAM" id="SSF46934">
    <property type="entry name" value="UBA-like"/>
    <property type="match status" value="1"/>
</dbReference>
<dbReference type="InterPro" id="IPR009060">
    <property type="entry name" value="UBA-like_sf"/>
</dbReference>
<evidence type="ECO:0000256" key="2">
    <source>
        <dbReference type="ARBA" id="ARBA00022670"/>
    </source>
</evidence>
<proteinExistence type="inferred from homology"/>
<organism evidence="12 13">
    <name type="scientific">Symbiodinium microadriaticum</name>
    <name type="common">Dinoflagellate</name>
    <name type="synonym">Zooxanthella microadriatica</name>
    <dbReference type="NCBI Taxonomy" id="2951"/>
    <lineage>
        <taxon>Eukaryota</taxon>
        <taxon>Sar</taxon>
        <taxon>Alveolata</taxon>
        <taxon>Dinophyceae</taxon>
        <taxon>Suessiales</taxon>
        <taxon>Symbiodiniaceae</taxon>
        <taxon>Symbiodinium</taxon>
    </lineage>
</organism>
<dbReference type="SUPFAM" id="SSF57850">
    <property type="entry name" value="RING/U-box"/>
    <property type="match status" value="1"/>
</dbReference>
<feature type="repeat" description="ANK" evidence="6">
    <location>
        <begin position="870"/>
        <end position="902"/>
    </location>
</feature>
<feature type="repeat" description="ANK" evidence="6">
    <location>
        <begin position="1189"/>
        <end position="1221"/>
    </location>
</feature>
<dbReference type="SMART" id="SM00580">
    <property type="entry name" value="PUG"/>
    <property type="match status" value="1"/>
</dbReference>
<dbReference type="Pfam" id="PF09409">
    <property type="entry name" value="PUB"/>
    <property type="match status" value="1"/>
</dbReference>
<evidence type="ECO:0000256" key="5">
    <source>
        <dbReference type="ARBA" id="ARBA00023043"/>
    </source>
</evidence>
<feature type="compositionally biased region" description="Basic and acidic residues" evidence="8">
    <location>
        <begin position="1328"/>
        <end position="1339"/>
    </location>
</feature>
<feature type="domain" description="U-box" evidence="10">
    <location>
        <begin position="534"/>
        <end position="608"/>
    </location>
</feature>
<feature type="repeat" description="ANK" evidence="6">
    <location>
        <begin position="1020"/>
        <end position="1052"/>
    </location>
</feature>
<dbReference type="CDD" id="cd05379">
    <property type="entry name" value="CAP_bacterial"/>
    <property type="match status" value="1"/>
</dbReference>
<dbReference type="PROSITE" id="PS51858">
    <property type="entry name" value="PPPDE"/>
    <property type="match status" value="1"/>
</dbReference>
<dbReference type="OrthoDB" id="434458at2759"/>
<gene>
    <name evidence="12" type="primary">ANK1</name>
    <name evidence="12" type="ORF">AK812_SmicGene12078</name>
</gene>
<feature type="repeat" description="ANK" evidence="6">
    <location>
        <begin position="1872"/>
        <end position="1904"/>
    </location>
</feature>
<dbReference type="PROSITE" id="PS50030">
    <property type="entry name" value="UBA"/>
    <property type="match status" value="1"/>
</dbReference>
<feature type="region of interest" description="Disordered" evidence="8">
    <location>
        <begin position="47"/>
        <end position="68"/>
    </location>
</feature>
<dbReference type="Pfam" id="PF12796">
    <property type="entry name" value="Ank_2"/>
    <property type="match status" value="12"/>
</dbReference>
<feature type="repeat" description="ANK" evidence="6">
    <location>
        <begin position="1054"/>
        <end position="1086"/>
    </location>
</feature>
<dbReference type="Gene3D" id="3.40.50.150">
    <property type="entry name" value="Vaccinia Virus protein VP39"/>
    <property type="match status" value="2"/>
</dbReference>
<dbReference type="Gene3D" id="3.40.33.10">
    <property type="entry name" value="CAP"/>
    <property type="match status" value="1"/>
</dbReference>
<keyword evidence="3" id="KW-0677">Repeat</keyword>
<dbReference type="Gene3D" id="3.90.1720.30">
    <property type="entry name" value="PPPDE domains"/>
    <property type="match status" value="1"/>
</dbReference>
<feature type="repeat" description="ANK" evidence="6">
    <location>
        <begin position="796"/>
        <end position="828"/>
    </location>
</feature>
<dbReference type="PROSITE" id="PS00092">
    <property type="entry name" value="N6_MTASE"/>
    <property type="match status" value="1"/>
</dbReference>
<evidence type="ECO:0000256" key="7">
    <source>
        <dbReference type="SAM" id="Coils"/>
    </source>
</evidence>
<dbReference type="InterPro" id="IPR042266">
    <property type="entry name" value="PPPDE_sf"/>
</dbReference>
<feature type="compositionally biased region" description="Basic and acidic residues" evidence="8">
    <location>
        <begin position="2465"/>
        <end position="2474"/>
    </location>
</feature>
<keyword evidence="7" id="KW-0175">Coiled coil</keyword>
<dbReference type="SUPFAM" id="SSF53335">
    <property type="entry name" value="S-adenosyl-L-methionine-dependent methyltransferases"/>
    <property type="match status" value="2"/>
</dbReference>
<keyword evidence="2" id="KW-0645">Protease</keyword>
<feature type="repeat" description="ANK" evidence="6">
    <location>
        <begin position="1666"/>
        <end position="1698"/>
    </location>
</feature>
<dbReference type="PROSITE" id="PS50096">
    <property type="entry name" value="IQ"/>
    <property type="match status" value="1"/>
</dbReference>
<dbReference type="Gene3D" id="1.25.40.20">
    <property type="entry name" value="Ankyrin repeat-containing domain"/>
    <property type="match status" value="9"/>
</dbReference>